<reference evidence="1 2" key="1">
    <citation type="submission" date="2024-02" db="EMBL/GenBank/DDBJ databases">
        <title>Genome and pathogenicity analysis of Helicobacter mastomyrinus isolated from mice.</title>
        <authorList>
            <person name="Zhu L."/>
        </authorList>
    </citation>
    <scope>NUCLEOTIDE SEQUENCE [LARGE SCALE GENOMIC DNA]</scope>
    <source>
        <strain evidence="1 2">Hm-17</strain>
    </source>
</reference>
<proteinExistence type="predicted"/>
<evidence type="ECO:0000313" key="2">
    <source>
        <dbReference type="Proteomes" id="UP001434737"/>
    </source>
</evidence>
<organism evidence="1 2">
    <name type="scientific">Helicobacter mastomyrinus</name>
    <dbReference type="NCBI Taxonomy" id="287948"/>
    <lineage>
        <taxon>Bacteria</taxon>
        <taxon>Pseudomonadati</taxon>
        <taxon>Campylobacterota</taxon>
        <taxon>Epsilonproteobacteria</taxon>
        <taxon>Campylobacterales</taxon>
        <taxon>Helicobacteraceae</taxon>
        <taxon>Helicobacter</taxon>
    </lineage>
</organism>
<dbReference type="EMBL" id="CP145316">
    <property type="protein sequence ID" value="XAM18190.1"/>
    <property type="molecule type" value="Genomic_DNA"/>
</dbReference>
<dbReference type="Proteomes" id="UP001434737">
    <property type="component" value="Chromosome"/>
</dbReference>
<protein>
    <submittedName>
        <fullName evidence="1">Uncharacterized protein</fullName>
    </submittedName>
</protein>
<name>A0ABZ3F7K7_9HELI</name>
<keyword evidence="2" id="KW-1185">Reference proteome</keyword>
<accession>A0ABZ3F7K7</accession>
<gene>
    <name evidence="1" type="ORF">V3I05_00400</name>
</gene>
<dbReference type="RefSeq" id="WP_343353669.1">
    <property type="nucleotide sequence ID" value="NZ_CP145316.1"/>
</dbReference>
<sequence>MKKLCFFGDNVQNLNVETLSEKEMQETQGEFWGGLTAGLIVLAVEKNRR</sequence>
<evidence type="ECO:0000313" key="1">
    <source>
        <dbReference type="EMBL" id="XAM18190.1"/>
    </source>
</evidence>